<dbReference type="PANTHER" id="PTHR42870:SF6">
    <property type="entry name" value="ACETYL-COA C-ACYLTRANSFERASE"/>
    <property type="match status" value="1"/>
</dbReference>
<dbReference type="PANTHER" id="PTHR42870">
    <property type="entry name" value="ACETYL-COA C-ACETYLTRANSFERASE"/>
    <property type="match status" value="1"/>
</dbReference>
<dbReference type="InterPro" id="IPR016039">
    <property type="entry name" value="Thiolase-like"/>
</dbReference>
<feature type="domain" description="Thiolase C-terminal" evidence="3">
    <location>
        <begin position="246"/>
        <end position="389"/>
    </location>
</feature>
<dbReference type="AlphaFoldDB" id="A0A7C4HEH5"/>
<sequence length="391" mass="41868">MDRVFVVGVGLTKIDRFYERSAKDLFNEALFKAIEDSGGVKPEALVVGNMTSSVLMEQDSLAALLADHAGLKGIPAFKVEAACGSGGAAIYAGYSLVKSGLVETVAVAGVEKLSEGGTSEVTRALAQAADAEYEVYYGVTFTGLNALLARLYMSKFGYTRRDLAHWSVRMHEYASYNPYAQLPRKVTLEAVLDSPIIAEPISLYDSAPMGDGAAVAILVRGEDRAREIASRMGRDVLVELAGLGFSTDTVDIGSREDLLSLPSTRKATIEACRMAGVEIKDIDYVEVHDAFTITGFVSLESMGFAEKGKSVKEWIDGRFGKGDKPEVNFSGGLKARGHPVGATGIYQFVEATMQLRGDFPGFKASDPVIAATHNIGGVGTFSIVTVLKRYK</sequence>
<dbReference type="InterPro" id="IPR020616">
    <property type="entry name" value="Thiolase_N"/>
</dbReference>
<dbReference type="SUPFAM" id="SSF53901">
    <property type="entry name" value="Thiolase-like"/>
    <property type="match status" value="1"/>
</dbReference>
<reference evidence="4" key="1">
    <citation type="journal article" date="2020" name="mSystems">
        <title>Genome- and Community-Level Interaction Insights into Carbon Utilization and Element Cycling Functions of Hydrothermarchaeota in Hydrothermal Sediment.</title>
        <authorList>
            <person name="Zhou Z."/>
            <person name="Liu Y."/>
            <person name="Xu W."/>
            <person name="Pan J."/>
            <person name="Luo Z.H."/>
            <person name="Li M."/>
        </authorList>
    </citation>
    <scope>NUCLEOTIDE SEQUENCE [LARGE SCALE GENOMIC DNA]</scope>
    <source>
        <strain evidence="4">SpSt-642</strain>
    </source>
</reference>
<dbReference type="PIRSF" id="PIRSF000429">
    <property type="entry name" value="Ac-CoA_Ac_transf"/>
    <property type="match status" value="1"/>
</dbReference>
<organism evidence="4">
    <name type="scientific">Staphylothermus marinus</name>
    <dbReference type="NCBI Taxonomy" id="2280"/>
    <lineage>
        <taxon>Archaea</taxon>
        <taxon>Thermoproteota</taxon>
        <taxon>Thermoprotei</taxon>
        <taxon>Desulfurococcales</taxon>
        <taxon>Desulfurococcaceae</taxon>
        <taxon>Staphylothermus</taxon>
    </lineage>
</organism>
<comment type="caution">
    <text evidence="4">The sequence shown here is derived from an EMBL/GenBank/DDBJ whole genome shotgun (WGS) entry which is preliminary data.</text>
</comment>
<dbReference type="Gene3D" id="3.40.47.10">
    <property type="match status" value="1"/>
</dbReference>
<dbReference type="EMBL" id="DTBJ01000056">
    <property type="protein sequence ID" value="HGM59204.1"/>
    <property type="molecule type" value="Genomic_DNA"/>
</dbReference>
<gene>
    <name evidence="4" type="ORF">ENU14_06455</name>
</gene>
<proteinExistence type="predicted"/>
<dbReference type="InterPro" id="IPR055140">
    <property type="entry name" value="Thiolase_C_2"/>
</dbReference>
<dbReference type="GO" id="GO:0016747">
    <property type="term" value="F:acyltransferase activity, transferring groups other than amino-acyl groups"/>
    <property type="evidence" value="ECO:0007669"/>
    <property type="project" value="InterPro"/>
</dbReference>
<keyword evidence="4" id="KW-0808">Transferase</keyword>
<keyword evidence="1" id="KW-0414">Isoprene biosynthesis</keyword>
<dbReference type="CDD" id="cd00829">
    <property type="entry name" value="SCP-x_thiolase"/>
    <property type="match status" value="1"/>
</dbReference>
<dbReference type="InterPro" id="IPR002155">
    <property type="entry name" value="Thiolase"/>
</dbReference>
<protein>
    <submittedName>
        <fullName evidence="4">Acetyl-CoA acetyltransferase</fullName>
    </submittedName>
</protein>
<name>A0A7C4HEH5_STAMA</name>
<dbReference type="Pfam" id="PF00108">
    <property type="entry name" value="Thiolase_N"/>
    <property type="match status" value="1"/>
</dbReference>
<evidence type="ECO:0000256" key="1">
    <source>
        <dbReference type="ARBA" id="ARBA00023229"/>
    </source>
</evidence>
<dbReference type="GO" id="GO:0008299">
    <property type="term" value="P:isoprenoid biosynthetic process"/>
    <property type="evidence" value="ECO:0007669"/>
    <property type="project" value="UniProtKB-KW"/>
</dbReference>
<evidence type="ECO:0000313" key="4">
    <source>
        <dbReference type="EMBL" id="HGM59204.1"/>
    </source>
</evidence>
<feature type="domain" description="Thiolase N-terminal" evidence="2">
    <location>
        <begin position="4"/>
        <end position="216"/>
    </location>
</feature>
<accession>A0A7C4HEH5</accession>
<evidence type="ECO:0000259" key="2">
    <source>
        <dbReference type="Pfam" id="PF00108"/>
    </source>
</evidence>
<evidence type="ECO:0000259" key="3">
    <source>
        <dbReference type="Pfam" id="PF22691"/>
    </source>
</evidence>
<dbReference type="Pfam" id="PF22691">
    <property type="entry name" value="Thiolase_C_1"/>
    <property type="match status" value="1"/>
</dbReference>